<proteinExistence type="predicted"/>
<dbReference type="GeneID" id="30022249"/>
<reference evidence="1 2" key="1">
    <citation type="journal article" date="2016" name="Genome Biol. Evol.">
        <title>Divergent and convergent evolution of fungal pathogenicity.</title>
        <authorList>
            <person name="Shang Y."/>
            <person name="Xiao G."/>
            <person name="Zheng P."/>
            <person name="Cen K."/>
            <person name="Zhan S."/>
            <person name="Wang C."/>
        </authorList>
    </citation>
    <scope>NUCLEOTIDE SEQUENCE [LARGE SCALE GENOMIC DNA]</scope>
    <source>
        <strain evidence="1 2">ARSEF 2679</strain>
    </source>
</reference>
<evidence type="ECO:0000313" key="2">
    <source>
        <dbReference type="Proteomes" id="UP000076744"/>
    </source>
</evidence>
<keyword evidence="2" id="KW-1185">Reference proteome</keyword>
<name>A0A167SUV9_CORFA</name>
<gene>
    <name evidence="1" type="ORF">ISF_05957</name>
</gene>
<dbReference type="AlphaFoldDB" id="A0A167SUV9"/>
<accession>A0A167SUV9</accession>
<dbReference type="OrthoDB" id="10489562at2759"/>
<dbReference type="Proteomes" id="UP000076744">
    <property type="component" value="Unassembled WGS sequence"/>
</dbReference>
<dbReference type="RefSeq" id="XP_018703059.1">
    <property type="nucleotide sequence ID" value="XM_018849562.1"/>
</dbReference>
<organism evidence="1 2">
    <name type="scientific">Cordyceps fumosorosea (strain ARSEF 2679)</name>
    <name type="common">Isaria fumosorosea</name>
    <dbReference type="NCBI Taxonomy" id="1081104"/>
    <lineage>
        <taxon>Eukaryota</taxon>
        <taxon>Fungi</taxon>
        <taxon>Dikarya</taxon>
        <taxon>Ascomycota</taxon>
        <taxon>Pezizomycotina</taxon>
        <taxon>Sordariomycetes</taxon>
        <taxon>Hypocreomycetidae</taxon>
        <taxon>Hypocreales</taxon>
        <taxon>Cordycipitaceae</taxon>
        <taxon>Cordyceps</taxon>
    </lineage>
</organism>
<dbReference type="EMBL" id="AZHB01000015">
    <property type="protein sequence ID" value="OAA59946.1"/>
    <property type="molecule type" value="Genomic_DNA"/>
</dbReference>
<comment type="caution">
    <text evidence="1">The sequence shown here is derived from an EMBL/GenBank/DDBJ whole genome shotgun (WGS) entry which is preliminary data.</text>
</comment>
<protein>
    <submittedName>
        <fullName evidence="1">Uncharacterized protein</fullName>
    </submittedName>
</protein>
<sequence length="357" mass="38953">MQTQAKQAPEPHSFKYFLLAIIISEAKLNTTRPAIDTELTTRVAEVLRELEVAGKVASVDDLIEDYKLSQILEESMKQIQCGLDLPNGDAATPGAEPLREATAQGQIAEAHGVHISNKNDTNTALFIRKLPPNQTLQRNQGTIRATVAVKVAEPDNTTTVTTAAANATPTEGPAPKRAAELSIGSNAKKMRLDAAKDPQAEGELTVAKFTGIRSPFAAKSQFYIFRAATVLIKQNAFASLNCLPLKKVQECLKGITDLVAAFRPKLKADKSRAPVCLMNFAKSVSFEIEQVESDILGFVEQCEAALVAAVGVRIKEAIHQVAKREIEQKQLQLNVSCYRILIDWKSQATKHADYTFV</sequence>
<evidence type="ECO:0000313" key="1">
    <source>
        <dbReference type="EMBL" id="OAA59946.1"/>
    </source>
</evidence>